<dbReference type="Proteomes" id="UP000020467">
    <property type="component" value="Unassembled WGS sequence"/>
</dbReference>
<comment type="caution">
    <text evidence="3">The sequence shown here is derived from an EMBL/GenBank/DDBJ whole genome shotgun (WGS) entry which is preliminary data.</text>
</comment>
<evidence type="ECO:0000256" key="1">
    <source>
        <dbReference type="ARBA" id="ARBA00005595"/>
    </source>
</evidence>
<dbReference type="PANTHER" id="PTHR12111:SF2">
    <property type="entry name" value="SPLICING FACTOR YJU2B-RELATED"/>
    <property type="match status" value="1"/>
</dbReference>
<dbReference type="STRING" id="1445577.A0A010Q578"/>
<accession>A0A010Q578</accession>
<feature type="compositionally biased region" description="Polar residues" evidence="2">
    <location>
        <begin position="375"/>
        <end position="384"/>
    </location>
</feature>
<protein>
    <recommendedName>
        <fullName evidence="5">DUF455 domain protein</fullName>
    </recommendedName>
</protein>
<feature type="compositionally biased region" description="Low complexity" evidence="2">
    <location>
        <begin position="280"/>
        <end position="295"/>
    </location>
</feature>
<dbReference type="KEGG" id="cfj:CFIO01_05136"/>
<dbReference type="AlphaFoldDB" id="A0A010Q578"/>
<dbReference type="GO" id="GO:0005684">
    <property type="term" value="C:U2-type spliceosomal complex"/>
    <property type="evidence" value="ECO:0007669"/>
    <property type="project" value="TreeGrafter"/>
</dbReference>
<dbReference type="HOGENOM" id="CLU_050402_0_0_1"/>
<name>A0A010Q578_9PEZI</name>
<evidence type="ECO:0000313" key="3">
    <source>
        <dbReference type="EMBL" id="EXF74992.1"/>
    </source>
</evidence>
<dbReference type="EMBL" id="JARH01000934">
    <property type="protein sequence ID" value="EXF74992.1"/>
    <property type="molecule type" value="Genomic_DNA"/>
</dbReference>
<proteinExistence type="inferred from homology"/>
<evidence type="ECO:0000256" key="2">
    <source>
        <dbReference type="SAM" id="MobiDB-lite"/>
    </source>
</evidence>
<gene>
    <name evidence="3" type="ORF">CFIO01_05136</name>
</gene>
<sequence length="393" mass="42922">MQGFNMGRYVPPEHEGTTTGNALARKHPLGARASKPGILVVRFEMPFAIWCAHCPKPTIIGQGVRFNAEKKRIGSYFTTAIWQFRMKHADCGGWIEIHTDPKNTAYVVVSGAKKRDTGEEDNGRLVPQEEGEMVILTEEERERLRSNAFASLEKTIEDRQHLAQATERIDELQDAAKRAWDDPYTRNKALRATFRAGRHQREREAAVGDALKDKMSLGIELVPATEEDARRARLVEFGGVGDGVDEAGQKAFAKPLFASSSSSSSSVPPSSTSAKDGKSTKTMTTTTKTATGKAALLPKGTPKAEVLASKRRDTIVSEIVGNTRMARDPFLVETKAAERSLAPRIPGLKRKRDEDGGGGGVGVQQKQELLKTTEPEQSTPSSKSLVAYDSDSD</sequence>
<dbReference type="eggNOG" id="KOG2990">
    <property type="taxonomic scope" value="Eukaryota"/>
</dbReference>
<feature type="region of interest" description="Disordered" evidence="2">
    <location>
        <begin position="337"/>
        <end position="393"/>
    </location>
</feature>
<evidence type="ECO:0000313" key="4">
    <source>
        <dbReference type="Proteomes" id="UP000020467"/>
    </source>
</evidence>
<organism evidence="3 4">
    <name type="scientific">Colletotrichum fioriniae PJ7</name>
    <dbReference type="NCBI Taxonomy" id="1445577"/>
    <lineage>
        <taxon>Eukaryota</taxon>
        <taxon>Fungi</taxon>
        <taxon>Dikarya</taxon>
        <taxon>Ascomycota</taxon>
        <taxon>Pezizomycotina</taxon>
        <taxon>Sordariomycetes</taxon>
        <taxon>Hypocreomycetidae</taxon>
        <taxon>Glomerellales</taxon>
        <taxon>Glomerellaceae</taxon>
        <taxon>Colletotrichum</taxon>
        <taxon>Colletotrichum acutatum species complex</taxon>
    </lineage>
</organism>
<feature type="compositionally biased region" description="Low complexity" evidence="2">
    <location>
        <begin position="259"/>
        <end position="273"/>
    </location>
</feature>
<comment type="similarity">
    <text evidence="1">Belongs to the CWC16 family.</text>
</comment>
<dbReference type="GO" id="GO:0000398">
    <property type="term" value="P:mRNA splicing, via spliceosome"/>
    <property type="evidence" value="ECO:0007669"/>
    <property type="project" value="InterPro"/>
</dbReference>
<feature type="region of interest" description="Disordered" evidence="2">
    <location>
        <begin position="1"/>
        <end position="20"/>
    </location>
</feature>
<feature type="region of interest" description="Disordered" evidence="2">
    <location>
        <begin position="257"/>
        <end position="305"/>
    </location>
</feature>
<keyword evidence="4" id="KW-1185">Reference proteome</keyword>
<dbReference type="InterPro" id="IPR007590">
    <property type="entry name" value="Saf4/Yju2"/>
</dbReference>
<dbReference type="PANTHER" id="PTHR12111">
    <property type="entry name" value="SPLICING FACTOR YJU2"/>
    <property type="match status" value="1"/>
</dbReference>
<evidence type="ECO:0008006" key="5">
    <source>
        <dbReference type="Google" id="ProtNLM"/>
    </source>
</evidence>
<dbReference type="Pfam" id="PF04502">
    <property type="entry name" value="Saf4_Yju2"/>
    <property type="match status" value="1"/>
</dbReference>
<dbReference type="GO" id="GO:0071014">
    <property type="term" value="C:post-mRNA release spliceosomal complex"/>
    <property type="evidence" value="ECO:0007669"/>
    <property type="project" value="TreeGrafter"/>
</dbReference>
<reference evidence="3 4" key="1">
    <citation type="submission" date="2014-02" db="EMBL/GenBank/DDBJ databases">
        <title>The genome sequence of Colletotrichum fioriniae PJ7.</title>
        <authorList>
            <person name="Baroncelli R."/>
            <person name="Thon M.R."/>
        </authorList>
    </citation>
    <scope>NUCLEOTIDE SEQUENCE [LARGE SCALE GENOMIC DNA]</scope>
    <source>
        <strain evidence="3 4">PJ7</strain>
    </source>
</reference>
<dbReference type="OrthoDB" id="360327at2759"/>